<accession>A0ABY4D5M4</accession>
<dbReference type="EMBL" id="CP094674">
    <property type="protein sequence ID" value="UOG77653.1"/>
    <property type="molecule type" value="Genomic_DNA"/>
</dbReference>
<organism evidence="1 2">
    <name type="scientific">Hymenobacter tibetensis</name>
    <dbReference type="NCBI Taxonomy" id="497967"/>
    <lineage>
        <taxon>Bacteria</taxon>
        <taxon>Pseudomonadati</taxon>
        <taxon>Bacteroidota</taxon>
        <taxon>Cytophagia</taxon>
        <taxon>Cytophagales</taxon>
        <taxon>Hymenobacteraceae</taxon>
        <taxon>Hymenobacter</taxon>
    </lineage>
</organism>
<protein>
    <submittedName>
        <fullName evidence="1">Uncharacterized protein</fullName>
    </submittedName>
</protein>
<proteinExistence type="predicted"/>
<gene>
    <name evidence="1" type="ORF">MTX78_24910</name>
</gene>
<sequence length="57" mass="6667">MPTTEQSPKLVIEFRGERAQFQGRENQERVARALRTADELSDRAVVDRDRLKVRARL</sequence>
<geneLocation type="plasmid" evidence="1 2">
    <name>unnamed5</name>
</geneLocation>
<dbReference type="RefSeq" id="WP_243803517.1">
    <property type="nucleotide sequence ID" value="NZ_CP094674.1"/>
</dbReference>
<evidence type="ECO:0000313" key="2">
    <source>
        <dbReference type="Proteomes" id="UP000831113"/>
    </source>
</evidence>
<keyword evidence="2" id="KW-1185">Reference proteome</keyword>
<name>A0ABY4D5M4_9BACT</name>
<reference evidence="1 2" key="1">
    <citation type="submission" date="2022-03" db="EMBL/GenBank/DDBJ databases">
        <title>Hymenobactersp. isolated from the air.</title>
        <authorList>
            <person name="Won M."/>
            <person name="Kwon S.-W."/>
        </authorList>
    </citation>
    <scope>NUCLEOTIDE SEQUENCE [LARGE SCALE GENOMIC DNA]</scope>
    <source>
        <strain evidence="1 2">KACC 21982</strain>
        <plasmid evidence="1 2">unnamed5</plasmid>
    </source>
</reference>
<keyword evidence="1" id="KW-0614">Plasmid</keyword>
<dbReference type="Proteomes" id="UP000831113">
    <property type="component" value="Plasmid unnamed5"/>
</dbReference>
<evidence type="ECO:0000313" key="1">
    <source>
        <dbReference type="EMBL" id="UOG77653.1"/>
    </source>
</evidence>